<dbReference type="Pfam" id="PF13788">
    <property type="entry name" value="DUF4180"/>
    <property type="match status" value="1"/>
</dbReference>
<dbReference type="AlphaFoldDB" id="A0AAN2PJJ9"/>
<dbReference type="InterPro" id="IPR025438">
    <property type="entry name" value="DUF4180"/>
</dbReference>
<evidence type="ECO:0000313" key="3">
    <source>
        <dbReference type="Proteomes" id="UP000182110"/>
    </source>
</evidence>
<evidence type="ECO:0000313" key="2">
    <source>
        <dbReference type="EMBL" id="CEG32750.1"/>
    </source>
</evidence>
<reference evidence="2 3" key="1">
    <citation type="journal article" date="2014" name="Genome Announc.">
        <title>Genome Sequence of Bacillus simplex Strain P558, Isolated from a Human Fecal Sample.</title>
        <authorList>
            <person name="Croce O."/>
            <person name="Hugon P."/>
            <person name="Lagier J.C."/>
            <person name="Bibi F."/>
            <person name="Robert C."/>
            <person name="Azhar E.I."/>
            <person name="Raoult D."/>
            <person name="Fournier P.E."/>
        </authorList>
    </citation>
    <scope>NUCLEOTIDE SEQUENCE [LARGE SCALE GENOMIC DNA]</scope>
    <source>
        <strain evidence="2 3">P558</strain>
    </source>
</reference>
<gene>
    <name evidence="2" type="ORF">BN1180_02916</name>
</gene>
<protein>
    <submittedName>
        <fullName evidence="2">Cytoplasmic protein</fullName>
    </submittedName>
</protein>
<feature type="domain" description="DUF4180" evidence="1">
    <location>
        <begin position="9"/>
        <end position="118"/>
    </location>
</feature>
<accession>A0AAN2PJJ9</accession>
<keyword evidence="3" id="KW-1185">Reference proteome</keyword>
<dbReference type="Proteomes" id="UP000182110">
    <property type="component" value="Unassembled WGS sequence"/>
</dbReference>
<sequence>MIIKTTEANGHIIATANTDSIVLTDEQSALDIIMTISSKTGSSRIALNKEAISEDFFKLSTKLAGEILQKFANYHIKFAIIGDFSSYTSKPLKDFIYECNKGNNVFFVPSEQEAIDNLSKAL</sequence>
<name>A0AAN2PJJ9_9BACI</name>
<proteinExistence type="predicted"/>
<comment type="caution">
    <text evidence="2">The sequence shown here is derived from an EMBL/GenBank/DDBJ whole genome shotgun (WGS) entry which is preliminary data.</text>
</comment>
<dbReference type="EMBL" id="CCXW01000001">
    <property type="protein sequence ID" value="CEG32750.1"/>
    <property type="molecule type" value="Genomic_DNA"/>
</dbReference>
<evidence type="ECO:0000259" key="1">
    <source>
        <dbReference type="Pfam" id="PF13788"/>
    </source>
</evidence>
<dbReference type="RefSeq" id="WP_072273030.1">
    <property type="nucleotide sequence ID" value="NZ_CCXW01000001.1"/>
</dbReference>
<organism evidence="2 3">
    <name type="scientific">Peribacillus simplex</name>
    <dbReference type="NCBI Taxonomy" id="1478"/>
    <lineage>
        <taxon>Bacteria</taxon>
        <taxon>Bacillati</taxon>
        <taxon>Bacillota</taxon>
        <taxon>Bacilli</taxon>
        <taxon>Bacillales</taxon>
        <taxon>Bacillaceae</taxon>
        <taxon>Peribacillus</taxon>
    </lineage>
</organism>